<dbReference type="EMBL" id="CAJEWN010000803">
    <property type="protein sequence ID" value="CAD2190391.1"/>
    <property type="molecule type" value="Genomic_DNA"/>
</dbReference>
<organism evidence="2 3">
    <name type="scientific">Meloidogyne enterolobii</name>
    <name type="common">Root-knot nematode worm</name>
    <name type="synonym">Meloidogyne mayaguensis</name>
    <dbReference type="NCBI Taxonomy" id="390850"/>
    <lineage>
        <taxon>Eukaryota</taxon>
        <taxon>Metazoa</taxon>
        <taxon>Ecdysozoa</taxon>
        <taxon>Nematoda</taxon>
        <taxon>Chromadorea</taxon>
        <taxon>Rhabditida</taxon>
        <taxon>Tylenchina</taxon>
        <taxon>Tylenchomorpha</taxon>
        <taxon>Tylenchoidea</taxon>
        <taxon>Meloidogynidae</taxon>
        <taxon>Meloidogyninae</taxon>
        <taxon>Meloidogyne</taxon>
    </lineage>
</organism>
<feature type="compositionally biased region" description="Polar residues" evidence="1">
    <location>
        <begin position="684"/>
        <end position="698"/>
    </location>
</feature>
<dbReference type="AlphaFoldDB" id="A0A6V7WTP2"/>
<evidence type="ECO:0000313" key="3">
    <source>
        <dbReference type="Proteomes" id="UP000580250"/>
    </source>
</evidence>
<proteinExistence type="predicted"/>
<gene>
    <name evidence="2" type="ORF">MENT_LOCUS43177</name>
</gene>
<protein>
    <submittedName>
        <fullName evidence="2">Uncharacterized protein</fullName>
    </submittedName>
</protein>
<accession>A0A6V7WTP2</accession>
<sequence length="756" mass="85020">MSKNGNIIPEQQQNYLLSIDNVDKLFKRAAIFTMLKAKARASLSEVPQVERILFNQCLSEYKQEQLTPVLYAKCLVKLIKAKNRLKDAYRMTEENKERAIPPQINQRRIQRFHHFYSIWRKRKGNKLIKLRKLNKRNKRSISTRTLFANKMDFELPKNIRNLRILERYGRTLKHCKRFISTMNERNANFLANLLPNVRLTPNSANTPSNLDGLQAQIEQFTKQLTTSISEGKSKEDTNLSFLSPRLFPLYPRKKKLKTTKNNNFINNLNSNISQLLSPDIFAFHNQTLSLSNLFPLEAIGQKEQIEWLDLLINITGMNKILDHLVNQLNPELSQLETKILPAIKQIETKEGEWGKLKASLNNKQIEMINKLGYTYLFDWQQKIIKINENNNWNTVENAENALEEKIEAIANLGESENWKTLNYGNVPSFQQARKKRQVGGLAPDTEIGVHPIPRILTLEPFAFDTRLGGVVLEGLFLSPHAFYREIISPEILTIRLLSPVAFYATILSPMAVFARVLSPEVFKAQILTPQVLDTYTLSPEAFMAEVLSPVAAEARVASPRALFVQILGPSAGEVTFLSPNFFAVFVLSPHFLSPRIYSKEHYLIEILSPHILGGEHSSESEEDEHEHLGGAVRFVGWPDHSHGGKKKKGEGESEHKEEGGENQNNNKQGGEETHQHMEGEQHSEGTGQHSEGTGQPESGAQRAEASGHQNVGASETGQNGAGHVAAGHEVSQNGGISEGMSAVGSSALENTGRLSI</sequence>
<feature type="region of interest" description="Disordered" evidence="1">
    <location>
        <begin position="634"/>
        <end position="756"/>
    </location>
</feature>
<evidence type="ECO:0000256" key="1">
    <source>
        <dbReference type="SAM" id="MobiDB-lite"/>
    </source>
</evidence>
<name>A0A6V7WTP2_MELEN</name>
<feature type="compositionally biased region" description="Polar residues" evidence="1">
    <location>
        <begin position="743"/>
        <end position="756"/>
    </location>
</feature>
<dbReference type="PANTHER" id="PTHR21523">
    <property type="match status" value="1"/>
</dbReference>
<feature type="compositionally biased region" description="Basic and acidic residues" evidence="1">
    <location>
        <begin position="669"/>
        <end position="683"/>
    </location>
</feature>
<evidence type="ECO:0000313" key="2">
    <source>
        <dbReference type="EMBL" id="CAD2190391.1"/>
    </source>
</evidence>
<feature type="compositionally biased region" description="Polar residues" evidence="1">
    <location>
        <begin position="707"/>
        <end position="718"/>
    </location>
</feature>
<reference evidence="2 3" key="1">
    <citation type="submission" date="2020-08" db="EMBL/GenBank/DDBJ databases">
        <authorList>
            <person name="Koutsovoulos G."/>
            <person name="Danchin GJ E."/>
        </authorList>
    </citation>
    <scope>NUCLEOTIDE SEQUENCE [LARGE SCALE GENOMIC DNA]</scope>
</reference>
<dbReference type="Proteomes" id="UP000580250">
    <property type="component" value="Unassembled WGS sequence"/>
</dbReference>
<comment type="caution">
    <text evidence="2">The sequence shown here is derived from an EMBL/GenBank/DDBJ whole genome shotgun (WGS) entry which is preliminary data.</text>
</comment>
<dbReference type="OrthoDB" id="5870064at2759"/>
<dbReference type="PANTHER" id="PTHR21523:SF38">
    <property type="entry name" value="MLT-TEN (MLT-10) RELATED"/>
    <property type="match status" value="1"/>
</dbReference>
<feature type="compositionally biased region" description="Basic and acidic residues" evidence="1">
    <location>
        <begin position="649"/>
        <end position="659"/>
    </location>
</feature>